<dbReference type="SUPFAM" id="SSF53474">
    <property type="entry name" value="alpha/beta-Hydrolases"/>
    <property type="match status" value="1"/>
</dbReference>
<dbReference type="InterPro" id="IPR010941">
    <property type="entry name" value="PhaC_N"/>
</dbReference>
<dbReference type="NCBIfam" id="TIGR01838">
    <property type="entry name" value="PHA_synth_I"/>
    <property type="match status" value="1"/>
</dbReference>
<feature type="domain" description="AB hydrolase-1" evidence="5">
    <location>
        <begin position="279"/>
        <end position="522"/>
    </location>
</feature>
<sequence>MNMPMESIETAVSDFYDMASRAAEQYGRLLEKAVNQPTSADDPAASVLTDFSEAFRELGEHMLENPGKLMSYQMDLLKKQQELYQHTALRFLGKDADPVVTPDKSDKRFKDAQWSENPLFDYIKQLYLLQGNALMQMVKDTDGLSEHAQQKVEYFVRQYVNALAPTNFAALNPEVIRKTLESGGANLYAGMEQLGNDLEASVKGALNVAMTDTSAFQVGRNLATTPGKVVYQNDLIQLIQYTPTTEKTYKRPLLVIPPFINKYYILDLRENNSYLKWLVDQGHTVFCISWINPGPSLRDKGFDNYMLEGPIAALEAIEQATGEKEVNAIGYCLGGTLLAATLAYLKKKKQEPIKSATFLATLTDFSQPGEIGVFINETAISALEKQMNLLGYYDGRQMAFSFNTLRENDLFWSFFINNYLKGERPAAFDLLYWNTDSTNLPAAMHSFYLRNMYLENKLVQKNALELDGEKIDLSAISIPTYFLSTAQDHIALWQGTYKGPLLMGGKNRFVLGGSGHIAGVVNPPSANKYGYWTNEALPADPEEWYRNAEQHEGSWWLDWQQWATAQGGSEQTDARQPGSGKLGIIEDAPGRYVKQRIIDVLNK</sequence>
<dbReference type="InterPro" id="IPR010963">
    <property type="entry name" value="PHA_synth_I"/>
</dbReference>
<reference evidence="8" key="1">
    <citation type="submission" date="2020-06" db="EMBL/GenBank/DDBJ databases">
        <title>Thalassolituus marinus alknpb1M-1, a hydrocarbon-degrading bacterium isolated from the deep-sea overlying water using an in-situ strategy from the South China Sea basin.</title>
        <authorList>
            <person name="Dong C."/>
            <person name="Chen Y."/>
            <person name="Shao Z."/>
        </authorList>
    </citation>
    <scope>NUCLEOTIDE SEQUENCE [LARGE SCALE GENOMIC DNA]</scope>
    <source>
        <strain evidence="8">alknpb1M-1</strain>
    </source>
</reference>
<keyword evidence="2" id="KW-0963">Cytoplasm</keyword>
<dbReference type="Pfam" id="PF07167">
    <property type="entry name" value="PhaC_N"/>
    <property type="match status" value="1"/>
</dbReference>
<keyword evidence="4" id="KW-0012">Acyltransferase</keyword>
<dbReference type="EMBL" id="CP054475">
    <property type="protein sequence ID" value="UXD87994.1"/>
    <property type="molecule type" value="Genomic_DNA"/>
</dbReference>
<dbReference type="RefSeq" id="WP_260996748.1">
    <property type="nucleotide sequence ID" value="NZ_CP054475.1"/>
</dbReference>
<evidence type="ECO:0000313" key="7">
    <source>
        <dbReference type="EMBL" id="UXD87994.1"/>
    </source>
</evidence>
<evidence type="ECO:0000256" key="4">
    <source>
        <dbReference type="ARBA" id="ARBA00023315"/>
    </source>
</evidence>
<evidence type="ECO:0000256" key="3">
    <source>
        <dbReference type="ARBA" id="ARBA00022679"/>
    </source>
</evidence>
<dbReference type="Gene3D" id="3.40.50.1820">
    <property type="entry name" value="alpha/beta hydrolase"/>
    <property type="match status" value="1"/>
</dbReference>
<accession>A0ABY6AAG5</accession>
<evidence type="ECO:0000259" key="5">
    <source>
        <dbReference type="Pfam" id="PF00561"/>
    </source>
</evidence>
<proteinExistence type="predicted"/>
<dbReference type="InterPro" id="IPR051321">
    <property type="entry name" value="PHA/PHB_synthase"/>
</dbReference>
<evidence type="ECO:0000313" key="8">
    <source>
        <dbReference type="Proteomes" id="UP001065322"/>
    </source>
</evidence>
<gene>
    <name evidence="7" type="primary">phaC</name>
    <name evidence="7" type="ORF">HUF19_11380</name>
</gene>
<dbReference type="PANTHER" id="PTHR36837">
    <property type="entry name" value="POLY(3-HYDROXYALKANOATE) POLYMERASE SUBUNIT PHAC"/>
    <property type="match status" value="1"/>
</dbReference>
<dbReference type="Proteomes" id="UP001065322">
    <property type="component" value="Chromosome"/>
</dbReference>
<dbReference type="PANTHER" id="PTHR36837:SF5">
    <property type="entry name" value="POLY-3-HYDROXYBUTYRATE SYNTHASE"/>
    <property type="match status" value="1"/>
</dbReference>
<keyword evidence="8" id="KW-1185">Reference proteome</keyword>
<comment type="subcellular location">
    <subcellularLocation>
        <location evidence="1">Cytoplasm</location>
    </subcellularLocation>
</comment>
<protein>
    <submittedName>
        <fullName evidence="7">Class I poly(R)-hydroxyalkanoic acid synthase</fullName>
    </submittedName>
</protein>
<keyword evidence="3" id="KW-0808">Transferase</keyword>
<feature type="domain" description="Poly-beta-hydroxybutyrate polymerase N-terminal" evidence="6">
    <location>
        <begin position="106"/>
        <end position="278"/>
    </location>
</feature>
<dbReference type="InterPro" id="IPR029058">
    <property type="entry name" value="AB_hydrolase_fold"/>
</dbReference>
<name>A0ABY6AAG5_9GAMM</name>
<dbReference type="InterPro" id="IPR000073">
    <property type="entry name" value="AB_hydrolase_1"/>
</dbReference>
<dbReference type="Pfam" id="PF00561">
    <property type="entry name" value="Abhydrolase_1"/>
    <property type="match status" value="1"/>
</dbReference>
<evidence type="ECO:0000256" key="2">
    <source>
        <dbReference type="ARBA" id="ARBA00022490"/>
    </source>
</evidence>
<evidence type="ECO:0000256" key="1">
    <source>
        <dbReference type="ARBA" id="ARBA00004496"/>
    </source>
</evidence>
<evidence type="ECO:0000259" key="6">
    <source>
        <dbReference type="Pfam" id="PF07167"/>
    </source>
</evidence>
<organism evidence="7 8">
    <name type="scientific">Thalassolituus hydrocarboniclasticus</name>
    <dbReference type="NCBI Taxonomy" id="2742796"/>
    <lineage>
        <taxon>Bacteria</taxon>
        <taxon>Pseudomonadati</taxon>
        <taxon>Pseudomonadota</taxon>
        <taxon>Gammaproteobacteria</taxon>
        <taxon>Oceanospirillales</taxon>
        <taxon>Oceanospirillaceae</taxon>
        <taxon>Thalassolituus</taxon>
    </lineage>
</organism>